<sequence>MEILFYSYLFIFGLILGSFYNVVGVRLANEESIITPRSHCPQCNHQLTVWELIPVFSYVFQRGRCKNCQTKISIKYPLFELATATLFTISPLMVGWSKELLIALLLISLVVIITISDIEKMIIPNKVLLFFGTLMLIIRFFIPTEPWWDGYLGAMFGFLLLFIIMVVSKGGMGGGDVKLFFVFGLFVGMKGVFFTLFLASLFGLIYGVIQMGQKKLQRKQPIPFGPFIGLAVLVVYFFSNELNQLIEIWMQM</sequence>
<dbReference type="Gene3D" id="1.20.120.1220">
    <property type="match status" value="1"/>
</dbReference>
<feature type="transmembrane region" description="Helical" evidence="7">
    <location>
        <begin position="100"/>
        <end position="118"/>
    </location>
</feature>
<feature type="transmembrane region" description="Helical" evidence="7">
    <location>
        <begin position="125"/>
        <end position="142"/>
    </location>
</feature>
<comment type="caution">
    <text evidence="10">The sequence shown here is derived from an EMBL/GenBank/DDBJ whole genome shotgun (WGS) entry which is preliminary data.</text>
</comment>
<accession>A0A5C8NNC0</accession>
<evidence type="ECO:0000256" key="1">
    <source>
        <dbReference type="ARBA" id="ARBA00004651"/>
    </source>
</evidence>
<name>A0A5C8NNC0_9BACI</name>
<feature type="transmembrane region" description="Helical" evidence="7">
    <location>
        <begin position="179"/>
        <end position="209"/>
    </location>
</feature>
<feature type="transmembrane region" description="Helical" evidence="7">
    <location>
        <begin position="6"/>
        <end position="28"/>
    </location>
</feature>
<dbReference type="EMBL" id="VDUW01000009">
    <property type="protein sequence ID" value="TXL62580.1"/>
    <property type="molecule type" value="Genomic_DNA"/>
</dbReference>
<dbReference type="GO" id="GO:0005886">
    <property type="term" value="C:plasma membrane"/>
    <property type="evidence" value="ECO:0007669"/>
    <property type="project" value="UniProtKB-SubCell"/>
</dbReference>
<feature type="domain" description="Prepilin type IV endopeptidase peptidase" evidence="8">
    <location>
        <begin position="104"/>
        <end position="208"/>
    </location>
</feature>
<evidence type="ECO:0000256" key="5">
    <source>
        <dbReference type="ARBA" id="ARBA00022989"/>
    </source>
</evidence>
<dbReference type="Pfam" id="PF06750">
    <property type="entry name" value="A24_N_bact"/>
    <property type="match status" value="1"/>
</dbReference>
<feature type="transmembrane region" description="Helical" evidence="7">
    <location>
        <begin position="148"/>
        <end position="167"/>
    </location>
</feature>
<dbReference type="OrthoDB" id="9789291at2"/>
<evidence type="ECO:0000256" key="3">
    <source>
        <dbReference type="ARBA" id="ARBA00022475"/>
    </source>
</evidence>
<comment type="subcellular location">
    <subcellularLocation>
        <location evidence="1">Cell membrane</location>
        <topology evidence="1">Multi-pass membrane protein</topology>
    </subcellularLocation>
</comment>
<evidence type="ECO:0000259" key="8">
    <source>
        <dbReference type="Pfam" id="PF01478"/>
    </source>
</evidence>
<evidence type="ECO:0000256" key="4">
    <source>
        <dbReference type="ARBA" id="ARBA00022692"/>
    </source>
</evidence>
<dbReference type="InterPro" id="IPR050882">
    <property type="entry name" value="Prepilin_peptidase/N-MTase"/>
</dbReference>
<evidence type="ECO:0000256" key="7">
    <source>
        <dbReference type="SAM" id="Phobius"/>
    </source>
</evidence>
<evidence type="ECO:0000259" key="9">
    <source>
        <dbReference type="Pfam" id="PF06750"/>
    </source>
</evidence>
<organism evidence="10 11">
    <name type="scientific">Cerasibacillus terrae</name>
    <dbReference type="NCBI Taxonomy" id="2498845"/>
    <lineage>
        <taxon>Bacteria</taxon>
        <taxon>Bacillati</taxon>
        <taxon>Bacillota</taxon>
        <taxon>Bacilli</taxon>
        <taxon>Bacillales</taxon>
        <taxon>Bacillaceae</taxon>
        <taxon>Cerasibacillus</taxon>
    </lineage>
</organism>
<dbReference type="PANTHER" id="PTHR30487:SF0">
    <property type="entry name" value="PREPILIN LEADER PEPTIDASE_N-METHYLTRANSFERASE-RELATED"/>
    <property type="match status" value="1"/>
</dbReference>
<keyword evidence="4 7" id="KW-0812">Transmembrane</keyword>
<comment type="similarity">
    <text evidence="2">Belongs to the peptidase A24 family.</text>
</comment>
<keyword evidence="3" id="KW-1003">Cell membrane</keyword>
<dbReference type="Proteomes" id="UP000321574">
    <property type="component" value="Unassembled WGS sequence"/>
</dbReference>
<proteinExistence type="inferred from homology"/>
<evidence type="ECO:0000313" key="11">
    <source>
        <dbReference type="Proteomes" id="UP000321574"/>
    </source>
</evidence>
<gene>
    <name evidence="10" type="ORF">FHP05_11755</name>
</gene>
<evidence type="ECO:0000313" key="10">
    <source>
        <dbReference type="EMBL" id="TXL62580.1"/>
    </source>
</evidence>
<dbReference type="AlphaFoldDB" id="A0A5C8NNC0"/>
<evidence type="ECO:0000256" key="6">
    <source>
        <dbReference type="ARBA" id="ARBA00023136"/>
    </source>
</evidence>
<reference evidence="10 11" key="1">
    <citation type="submission" date="2019-06" db="EMBL/GenBank/DDBJ databases">
        <title>Cerasibacillus sp. nov., isolated from maize field.</title>
        <authorList>
            <person name="Lin S.-Y."/>
            <person name="Tsai C.-F."/>
            <person name="Young C.-C."/>
        </authorList>
    </citation>
    <scope>NUCLEOTIDE SEQUENCE [LARGE SCALE GENOMIC DNA]</scope>
    <source>
        <strain evidence="10 11">CC-CFT480</strain>
    </source>
</reference>
<dbReference type="InterPro" id="IPR010627">
    <property type="entry name" value="Prepilin_pept_A24_N"/>
</dbReference>
<keyword evidence="6 7" id="KW-0472">Membrane</keyword>
<dbReference type="PANTHER" id="PTHR30487">
    <property type="entry name" value="TYPE 4 PREPILIN-LIKE PROTEINS LEADER PEPTIDE-PROCESSING ENZYME"/>
    <property type="match status" value="1"/>
</dbReference>
<dbReference type="Pfam" id="PF01478">
    <property type="entry name" value="Peptidase_A24"/>
    <property type="match status" value="1"/>
</dbReference>
<protein>
    <submittedName>
        <fullName evidence="10">Prepilin peptidase</fullName>
    </submittedName>
</protein>
<evidence type="ECO:0000256" key="2">
    <source>
        <dbReference type="ARBA" id="ARBA00005801"/>
    </source>
</evidence>
<dbReference type="InterPro" id="IPR000045">
    <property type="entry name" value="Prepilin_IV_endopep_pep"/>
</dbReference>
<dbReference type="GO" id="GO:0004190">
    <property type="term" value="F:aspartic-type endopeptidase activity"/>
    <property type="evidence" value="ECO:0007669"/>
    <property type="project" value="InterPro"/>
</dbReference>
<dbReference type="GO" id="GO:0006465">
    <property type="term" value="P:signal peptide processing"/>
    <property type="evidence" value="ECO:0007669"/>
    <property type="project" value="TreeGrafter"/>
</dbReference>
<feature type="domain" description="Prepilin peptidase A24 N-terminal" evidence="9">
    <location>
        <begin position="11"/>
        <end position="90"/>
    </location>
</feature>
<keyword evidence="5 7" id="KW-1133">Transmembrane helix</keyword>
<keyword evidence="11" id="KW-1185">Reference proteome</keyword>
<feature type="transmembrane region" description="Helical" evidence="7">
    <location>
        <begin position="221"/>
        <end position="239"/>
    </location>
</feature>